<dbReference type="AlphaFoldDB" id="A0A1H7L210"/>
<accession>A0A1H7L210</accession>
<dbReference type="InterPro" id="IPR029063">
    <property type="entry name" value="SAM-dependent_MTases_sf"/>
</dbReference>
<dbReference type="Gene3D" id="3.40.50.150">
    <property type="entry name" value="Vaccinia Virus protein VP39"/>
    <property type="match status" value="1"/>
</dbReference>
<evidence type="ECO:0000313" key="4">
    <source>
        <dbReference type="EMBL" id="SEK93103.1"/>
    </source>
</evidence>
<dbReference type="RefSeq" id="WP_074833603.1">
    <property type="nucleotide sequence ID" value="NZ_FOAT01000008.1"/>
</dbReference>
<name>A0A1H7L210_RUMAL</name>
<dbReference type="PANTHER" id="PTHR44942">
    <property type="entry name" value="METHYLTRANSF_11 DOMAIN-CONTAINING PROTEIN"/>
    <property type="match status" value="1"/>
</dbReference>
<dbReference type="Proteomes" id="UP000186015">
    <property type="component" value="Unassembled WGS sequence"/>
</dbReference>
<evidence type="ECO:0000313" key="5">
    <source>
        <dbReference type="Proteomes" id="UP000186015"/>
    </source>
</evidence>
<dbReference type="InterPro" id="IPR041698">
    <property type="entry name" value="Methyltransf_25"/>
</dbReference>
<dbReference type="OrthoDB" id="7365827at2"/>
<dbReference type="Pfam" id="PF13649">
    <property type="entry name" value="Methyltransf_25"/>
    <property type="match status" value="1"/>
</dbReference>
<keyword evidence="1 4" id="KW-0489">Methyltransferase</keyword>
<dbReference type="InterPro" id="IPR051052">
    <property type="entry name" value="Diverse_substrate_MTase"/>
</dbReference>
<dbReference type="GO" id="GO:0032259">
    <property type="term" value="P:methylation"/>
    <property type="evidence" value="ECO:0007669"/>
    <property type="project" value="UniProtKB-KW"/>
</dbReference>
<evidence type="ECO:0000259" key="3">
    <source>
        <dbReference type="Pfam" id="PF13649"/>
    </source>
</evidence>
<dbReference type="PANTHER" id="PTHR44942:SF4">
    <property type="entry name" value="METHYLTRANSFERASE TYPE 11 DOMAIN-CONTAINING PROTEIN"/>
    <property type="match status" value="1"/>
</dbReference>
<evidence type="ECO:0000256" key="1">
    <source>
        <dbReference type="ARBA" id="ARBA00022603"/>
    </source>
</evidence>
<sequence>MEISRTNIDNGNKFDWGKASQDYAKYRDIYPEEFYKKLVELGIGIKGQKVLDIGTGTGVLPRNMYSYGAEWTGTDISEEQIAQAKALSENGGMDIRYFACPAEKLGDIKNRFDVLTACQCYWYFEHEKTAPQFSGLLNEGGKVAFLMMNWLPFEDEIAGKTEELVLKYNPEWTGGGDKMKPMFVPEPYLEYFDVEDSGEFLLNVHFTRESWNGRIRACRGIGASSLTEEQKSEWEKEHLAMLAGYPQEFDIKHYAAYVVLKKK</sequence>
<gene>
    <name evidence="4" type="ORF">SAMN05216469_10824</name>
</gene>
<dbReference type="SUPFAM" id="SSF53335">
    <property type="entry name" value="S-adenosyl-L-methionine-dependent methyltransferases"/>
    <property type="match status" value="1"/>
</dbReference>
<dbReference type="EMBL" id="FOAT01000008">
    <property type="protein sequence ID" value="SEK93103.1"/>
    <property type="molecule type" value="Genomic_DNA"/>
</dbReference>
<feature type="domain" description="Methyltransferase" evidence="3">
    <location>
        <begin position="50"/>
        <end position="141"/>
    </location>
</feature>
<organism evidence="4 5">
    <name type="scientific">Ruminococcus albus</name>
    <dbReference type="NCBI Taxonomy" id="1264"/>
    <lineage>
        <taxon>Bacteria</taxon>
        <taxon>Bacillati</taxon>
        <taxon>Bacillota</taxon>
        <taxon>Clostridia</taxon>
        <taxon>Eubacteriales</taxon>
        <taxon>Oscillospiraceae</taxon>
        <taxon>Ruminococcus</taxon>
    </lineage>
</organism>
<protein>
    <submittedName>
        <fullName evidence="4">Methyltransferase domain-containing protein</fullName>
    </submittedName>
</protein>
<dbReference type="GO" id="GO:0008168">
    <property type="term" value="F:methyltransferase activity"/>
    <property type="evidence" value="ECO:0007669"/>
    <property type="project" value="UniProtKB-KW"/>
</dbReference>
<proteinExistence type="predicted"/>
<dbReference type="CDD" id="cd02440">
    <property type="entry name" value="AdoMet_MTases"/>
    <property type="match status" value="1"/>
</dbReference>
<reference evidence="4 5" key="1">
    <citation type="submission" date="2016-10" db="EMBL/GenBank/DDBJ databases">
        <authorList>
            <person name="de Groot N.N."/>
        </authorList>
    </citation>
    <scope>NUCLEOTIDE SEQUENCE [LARGE SCALE GENOMIC DNA]</scope>
    <source>
        <strain evidence="4 5">KH2T6</strain>
    </source>
</reference>
<keyword evidence="2 4" id="KW-0808">Transferase</keyword>
<evidence type="ECO:0000256" key="2">
    <source>
        <dbReference type="ARBA" id="ARBA00022679"/>
    </source>
</evidence>